<organism evidence="2 3">
    <name type="scientific">Ottowia testudinis</name>
    <dbReference type="NCBI Taxonomy" id="2816950"/>
    <lineage>
        <taxon>Bacteria</taxon>
        <taxon>Pseudomonadati</taxon>
        <taxon>Pseudomonadota</taxon>
        <taxon>Betaproteobacteria</taxon>
        <taxon>Burkholderiales</taxon>
        <taxon>Comamonadaceae</taxon>
        <taxon>Ottowia</taxon>
    </lineage>
</organism>
<dbReference type="AlphaFoldDB" id="A0A975CD21"/>
<accession>A0A975CD21</accession>
<dbReference type="RefSeq" id="WP_208007441.1">
    <property type="nucleotide sequence ID" value="NZ_CP071796.1"/>
</dbReference>
<feature type="compositionally biased region" description="Basic and acidic residues" evidence="1">
    <location>
        <begin position="42"/>
        <end position="51"/>
    </location>
</feature>
<protein>
    <submittedName>
        <fullName evidence="2">Uncharacterized protein</fullName>
    </submittedName>
</protein>
<evidence type="ECO:0000313" key="2">
    <source>
        <dbReference type="EMBL" id="QTD44035.1"/>
    </source>
</evidence>
<reference evidence="2" key="1">
    <citation type="submission" date="2021-03" db="EMBL/GenBank/DDBJ databases">
        <title>Ottowia sp. 27C isolated from the cloaca of a Giant Asian pond turtle (Heosemys grandis).</title>
        <authorList>
            <person name="Spergser J."/>
            <person name="Busse H.-J."/>
        </authorList>
    </citation>
    <scope>NUCLEOTIDE SEQUENCE</scope>
    <source>
        <strain evidence="2">27C</strain>
    </source>
</reference>
<dbReference type="KEGG" id="otd:J1M35_12910"/>
<sequence>MTQRHGPEGATYGAARGNSQQPAQPDGRPAQPLPSRPAGGRGPHERPDPRT</sequence>
<evidence type="ECO:0000313" key="3">
    <source>
        <dbReference type="Proteomes" id="UP000663903"/>
    </source>
</evidence>
<feature type="region of interest" description="Disordered" evidence="1">
    <location>
        <begin position="1"/>
        <end position="51"/>
    </location>
</feature>
<evidence type="ECO:0000256" key="1">
    <source>
        <dbReference type="SAM" id="MobiDB-lite"/>
    </source>
</evidence>
<name>A0A975CD21_9BURK</name>
<keyword evidence="3" id="KW-1185">Reference proteome</keyword>
<proteinExistence type="predicted"/>
<dbReference type="EMBL" id="CP071796">
    <property type="protein sequence ID" value="QTD44035.1"/>
    <property type="molecule type" value="Genomic_DNA"/>
</dbReference>
<dbReference type="Proteomes" id="UP000663903">
    <property type="component" value="Chromosome"/>
</dbReference>
<gene>
    <name evidence="2" type="ORF">J1M35_12910</name>
</gene>